<gene>
    <name evidence="4" type="ORF">Q5P01_002703</name>
</gene>
<keyword evidence="5" id="KW-1185">Reference proteome</keyword>
<evidence type="ECO:0000256" key="1">
    <source>
        <dbReference type="SAM" id="MobiDB-lite"/>
    </source>
</evidence>
<dbReference type="AlphaFoldDB" id="A0AA88NPP1"/>
<comment type="caution">
    <text evidence="4">The sequence shown here is derived from an EMBL/GenBank/DDBJ whole genome shotgun (WGS) entry which is preliminary data.</text>
</comment>
<evidence type="ECO:0000256" key="2">
    <source>
        <dbReference type="SAM" id="Phobius"/>
    </source>
</evidence>
<accession>A0AA88NPP1</accession>
<feature type="compositionally biased region" description="Low complexity" evidence="1">
    <location>
        <begin position="7"/>
        <end position="24"/>
    </location>
</feature>
<feature type="transmembrane region" description="Helical" evidence="2">
    <location>
        <begin position="72"/>
        <end position="105"/>
    </location>
</feature>
<evidence type="ECO:0000313" key="4">
    <source>
        <dbReference type="EMBL" id="KAK2863170.1"/>
    </source>
</evidence>
<sequence>MPVGTQSPTTAAPSTANSTASPTPSAPVVIDVTATLVQPFVSQYTDKNSVQFVTLEQRVVQMVRTFTKCLSFFLYFLIFFLSFHTFFFNCNLFFFLLIYTVIVVCREAMVKTRASENEAVVGVQFNDTAPPADIPQADAVAITLRNAVSNSNNTFNLTVDASSIQAAPISATTTANTTTTLTNTTTALTTTATTEAITSVNMFFKTKETFTSDLLDLSSPASISRTSLIDTIITPIYQSAFSSFRSLEVTGYSNGSIRNDLKLRFASTSVPNNTQIGHVLIKAAPNITAFIVDTNSVFVNDAQVSNGVSHKISVITASCLLLLSWLLTNQQ</sequence>
<keyword evidence="2" id="KW-1133">Transmembrane helix</keyword>
<dbReference type="PROSITE" id="PS50024">
    <property type="entry name" value="SEA"/>
    <property type="match status" value="1"/>
</dbReference>
<organism evidence="4 5">
    <name type="scientific">Channa striata</name>
    <name type="common">Snakehead murrel</name>
    <name type="synonym">Ophicephalus striatus</name>
    <dbReference type="NCBI Taxonomy" id="64152"/>
    <lineage>
        <taxon>Eukaryota</taxon>
        <taxon>Metazoa</taxon>
        <taxon>Chordata</taxon>
        <taxon>Craniata</taxon>
        <taxon>Vertebrata</taxon>
        <taxon>Euteleostomi</taxon>
        <taxon>Actinopterygii</taxon>
        <taxon>Neopterygii</taxon>
        <taxon>Teleostei</taxon>
        <taxon>Neoteleostei</taxon>
        <taxon>Acanthomorphata</taxon>
        <taxon>Anabantaria</taxon>
        <taxon>Anabantiformes</taxon>
        <taxon>Channoidei</taxon>
        <taxon>Channidae</taxon>
        <taxon>Channa</taxon>
    </lineage>
</organism>
<keyword evidence="2" id="KW-0472">Membrane</keyword>
<dbReference type="Proteomes" id="UP001187415">
    <property type="component" value="Unassembled WGS sequence"/>
</dbReference>
<evidence type="ECO:0000313" key="5">
    <source>
        <dbReference type="Proteomes" id="UP001187415"/>
    </source>
</evidence>
<evidence type="ECO:0000259" key="3">
    <source>
        <dbReference type="PROSITE" id="PS50024"/>
    </source>
</evidence>
<name>A0AA88NPP1_CHASR</name>
<protein>
    <recommendedName>
        <fullName evidence="3">SEA domain-containing protein</fullName>
    </recommendedName>
</protein>
<feature type="domain" description="SEA" evidence="3">
    <location>
        <begin position="192"/>
        <end position="304"/>
    </location>
</feature>
<dbReference type="EMBL" id="JAUPFM010000001">
    <property type="protein sequence ID" value="KAK2863170.1"/>
    <property type="molecule type" value="Genomic_DNA"/>
</dbReference>
<feature type="region of interest" description="Disordered" evidence="1">
    <location>
        <begin position="1"/>
        <end position="24"/>
    </location>
</feature>
<reference evidence="4" key="1">
    <citation type="submission" date="2023-07" db="EMBL/GenBank/DDBJ databases">
        <title>Chromosome-level Genome Assembly of Striped Snakehead (Channa striata).</title>
        <authorList>
            <person name="Liu H."/>
        </authorList>
    </citation>
    <scope>NUCLEOTIDE SEQUENCE</scope>
    <source>
        <strain evidence="4">Gz</strain>
        <tissue evidence="4">Muscle</tissue>
    </source>
</reference>
<proteinExistence type="predicted"/>
<dbReference type="InterPro" id="IPR000082">
    <property type="entry name" value="SEA_dom"/>
</dbReference>
<keyword evidence="2" id="KW-0812">Transmembrane</keyword>